<accession>A0ABR4N7C4</accession>
<reference evidence="4 5" key="1">
    <citation type="submission" date="2023-09" db="EMBL/GenBank/DDBJ databases">
        <title>Pangenome analysis of Batrachochytrium dendrobatidis and related Chytrids.</title>
        <authorList>
            <person name="Yacoub M.N."/>
            <person name="Stajich J.E."/>
            <person name="James T.Y."/>
        </authorList>
    </citation>
    <scope>NUCLEOTIDE SEQUENCE [LARGE SCALE GENOMIC DNA]</scope>
    <source>
        <strain evidence="4 5">JEL0888</strain>
    </source>
</reference>
<sequence>MQQVQQQILPSARLARDDADLHRRTQADDGRDDLMGQADADTAMRRSNESSETLISATFIDMDDAGAADNKHKSIVDTATTFGDQAAAGNSPGNTPAASARAAKSTVSKMAHLDGMRGVAALWVFFVHCNVEVNRELHEFVLAYQRWNASVPLFFILSGRIITASVLRSKDTRKLVSCMIRRPFRLLLPIMFIMLLDYFVMKWEKIGSIWEIVTTPVWFLASPFDDGPFPHVTGVVWTLQHEFLWSNLLYMFTFVLLAFDGNDKARNVILIGSFAWFQVTHSWMTHFLAGLFIADLAQHGHIRRYTQWRFSPIVTAALVLASAVVAFRFSFWKLGDTIDAAVRSHQVQKGKQGVSGHFWQENFVVFLFSFAVMFALETSRWMQAVFSLSVFRFLGHVSFSMYLIHPYIIKYLRWLTEYNREWMGKSHATDSITILINMAAVLAAGYALTPLVDDASIAVGRWVETVVVEQPWSVAAVRAWVRRLPIHALKWARPRVEFVRGVIDRLSAQLEYQPVPAAAAGKAAAEA</sequence>
<feature type="region of interest" description="Disordered" evidence="1">
    <location>
        <begin position="16"/>
        <end position="49"/>
    </location>
</feature>
<gene>
    <name evidence="4" type="ORF">HK105_205006</name>
</gene>
<proteinExistence type="predicted"/>
<feature type="transmembrane region" description="Helical" evidence="2">
    <location>
        <begin position="356"/>
        <end position="375"/>
    </location>
</feature>
<keyword evidence="5" id="KW-1185">Reference proteome</keyword>
<feature type="domain" description="Acyltransferase 3" evidence="3">
    <location>
        <begin position="113"/>
        <end position="419"/>
    </location>
</feature>
<feature type="transmembrane region" description="Helical" evidence="2">
    <location>
        <begin position="183"/>
        <end position="201"/>
    </location>
</feature>
<organism evidence="4 5">
    <name type="scientific">Polyrhizophydium stewartii</name>
    <dbReference type="NCBI Taxonomy" id="2732419"/>
    <lineage>
        <taxon>Eukaryota</taxon>
        <taxon>Fungi</taxon>
        <taxon>Fungi incertae sedis</taxon>
        <taxon>Chytridiomycota</taxon>
        <taxon>Chytridiomycota incertae sedis</taxon>
        <taxon>Chytridiomycetes</taxon>
        <taxon>Rhizophydiales</taxon>
        <taxon>Rhizophydiales incertae sedis</taxon>
        <taxon>Polyrhizophydium</taxon>
    </lineage>
</organism>
<keyword evidence="2" id="KW-1133">Transmembrane helix</keyword>
<evidence type="ECO:0000313" key="4">
    <source>
        <dbReference type="EMBL" id="KAL2915390.1"/>
    </source>
</evidence>
<dbReference type="Proteomes" id="UP001527925">
    <property type="component" value="Unassembled WGS sequence"/>
</dbReference>
<name>A0ABR4N7C4_9FUNG</name>
<evidence type="ECO:0000256" key="1">
    <source>
        <dbReference type="SAM" id="MobiDB-lite"/>
    </source>
</evidence>
<dbReference type="PANTHER" id="PTHR23028">
    <property type="entry name" value="ACETYLTRANSFERASE"/>
    <property type="match status" value="1"/>
</dbReference>
<dbReference type="InterPro" id="IPR002656">
    <property type="entry name" value="Acyl_transf_3_dom"/>
</dbReference>
<comment type="caution">
    <text evidence="4">The sequence shown here is derived from an EMBL/GenBank/DDBJ whole genome shotgun (WGS) entry which is preliminary data.</text>
</comment>
<feature type="transmembrane region" description="Helical" evidence="2">
    <location>
        <begin position="313"/>
        <end position="335"/>
    </location>
</feature>
<keyword evidence="2" id="KW-0812">Transmembrane</keyword>
<keyword evidence="2" id="KW-0472">Membrane</keyword>
<evidence type="ECO:0000256" key="2">
    <source>
        <dbReference type="SAM" id="Phobius"/>
    </source>
</evidence>
<evidence type="ECO:0000259" key="3">
    <source>
        <dbReference type="Pfam" id="PF01757"/>
    </source>
</evidence>
<feature type="compositionally biased region" description="Basic and acidic residues" evidence="1">
    <location>
        <begin position="16"/>
        <end position="34"/>
    </location>
</feature>
<feature type="transmembrane region" description="Helical" evidence="2">
    <location>
        <begin position="268"/>
        <end position="293"/>
    </location>
</feature>
<dbReference type="EMBL" id="JADGIZ020000024">
    <property type="protein sequence ID" value="KAL2915390.1"/>
    <property type="molecule type" value="Genomic_DNA"/>
</dbReference>
<feature type="transmembrane region" description="Helical" evidence="2">
    <location>
        <begin position="243"/>
        <end position="261"/>
    </location>
</feature>
<evidence type="ECO:0000313" key="5">
    <source>
        <dbReference type="Proteomes" id="UP001527925"/>
    </source>
</evidence>
<protein>
    <recommendedName>
        <fullName evidence="3">Acyltransferase 3 domain-containing protein</fullName>
    </recommendedName>
</protein>
<feature type="transmembrane region" description="Helical" evidence="2">
    <location>
        <begin position="381"/>
        <end position="404"/>
    </location>
</feature>
<dbReference type="InterPro" id="IPR050879">
    <property type="entry name" value="Acyltransferase_3"/>
</dbReference>
<dbReference type="PANTHER" id="PTHR23028:SF134">
    <property type="entry name" value="PUTATIVE (AFU_ORTHOLOGUE AFUA_4G08520)-RELATED"/>
    <property type="match status" value="1"/>
</dbReference>
<dbReference type="Pfam" id="PF01757">
    <property type="entry name" value="Acyl_transf_3"/>
    <property type="match status" value="1"/>
</dbReference>